<gene>
    <name evidence="3" type="ORF">GGR93_003258</name>
</gene>
<evidence type="ECO:0000256" key="1">
    <source>
        <dbReference type="SAM" id="MobiDB-lite"/>
    </source>
</evidence>
<keyword evidence="4" id="KW-1185">Reference proteome</keyword>
<keyword evidence="2" id="KW-0472">Membrane</keyword>
<dbReference type="RefSeq" id="WP_025056494.1">
    <property type="nucleotide sequence ID" value="NZ_JACIFU010000004.1"/>
</dbReference>
<dbReference type="EMBL" id="JACIFU010000004">
    <property type="protein sequence ID" value="MBB4175465.1"/>
    <property type="molecule type" value="Genomic_DNA"/>
</dbReference>
<keyword evidence="2" id="KW-0812">Transmembrane</keyword>
<dbReference type="AlphaFoldDB" id="A0A7W6Q739"/>
<feature type="transmembrane region" description="Helical" evidence="2">
    <location>
        <begin position="24"/>
        <end position="44"/>
    </location>
</feature>
<evidence type="ECO:0000256" key="2">
    <source>
        <dbReference type="SAM" id="Phobius"/>
    </source>
</evidence>
<sequence length="87" mass="8285">MAHPDHTVSERNTTTTTTTSGGSGMGFIVGALVVIVGILAYVVFGDGFGGASGANDVNITVEGAGDAAQGAAEAVDEAVSGGAAASE</sequence>
<feature type="region of interest" description="Disordered" evidence="1">
    <location>
        <begin position="1"/>
        <end position="25"/>
    </location>
</feature>
<keyword evidence="2" id="KW-1133">Transmembrane helix</keyword>
<reference evidence="3 4" key="1">
    <citation type="submission" date="2020-08" db="EMBL/GenBank/DDBJ databases">
        <title>Genomic Encyclopedia of Type Strains, Phase IV (KMG-IV): sequencing the most valuable type-strain genomes for metagenomic binning, comparative biology and taxonomic classification.</title>
        <authorList>
            <person name="Goeker M."/>
        </authorList>
    </citation>
    <scope>NUCLEOTIDE SEQUENCE [LARGE SCALE GENOMIC DNA]</scope>
    <source>
        <strain evidence="3 4">DSM 101015</strain>
    </source>
</reference>
<name>A0A7W6Q739_9RHOB</name>
<dbReference type="Proteomes" id="UP000565745">
    <property type="component" value="Unassembled WGS sequence"/>
</dbReference>
<evidence type="ECO:0000313" key="3">
    <source>
        <dbReference type="EMBL" id="MBB4175465.1"/>
    </source>
</evidence>
<evidence type="ECO:0000313" key="4">
    <source>
        <dbReference type="Proteomes" id="UP000565745"/>
    </source>
</evidence>
<protein>
    <submittedName>
        <fullName evidence="3">Uncharacterized protein</fullName>
    </submittedName>
</protein>
<accession>A0A7W6Q739</accession>
<comment type="caution">
    <text evidence="3">The sequence shown here is derived from an EMBL/GenBank/DDBJ whole genome shotgun (WGS) entry which is preliminary data.</text>
</comment>
<organism evidence="3 4">
    <name type="scientific">Sulfitobacter noctilucicola</name>
    <dbReference type="NCBI Taxonomy" id="1342301"/>
    <lineage>
        <taxon>Bacteria</taxon>
        <taxon>Pseudomonadati</taxon>
        <taxon>Pseudomonadota</taxon>
        <taxon>Alphaproteobacteria</taxon>
        <taxon>Rhodobacterales</taxon>
        <taxon>Roseobacteraceae</taxon>
        <taxon>Sulfitobacter</taxon>
    </lineage>
</organism>
<proteinExistence type="predicted"/>